<keyword evidence="4" id="KW-0472">Membrane</keyword>
<dbReference type="AlphaFoldDB" id="A0A3B1CN26"/>
<dbReference type="PANTHER" id="PTHR12815:SF47">
    <property type="entry name" value="TRANSLOCATION AND ASSEMBLY MODULE SUBUNIT TAMA"/>
    <property type="match status" value="1"/>
</dbReference>
<dbReference type="InterPro" id="IPR039910">
    <property type="entry name" value="D15-like"/>
</dbReference>
<dbReference type="Pfam" id="PF01103">
    <property type="entry name" value="Omp85"/>
    <property type="match status" value="1"/>
</dbReference>
<dbReference type="Gene3D" id="3.10.20.310">
    <property type="entry name" value="membrane protein fhac"/>
    <property type="match status" value="2"/>
</dbReference>
<dbReference type="InterPro" id="IPR000184">
    <property type="entry name" value="Bac_surfAg_D15"/>
</dbReference>
<evidence type="ECO:0000259" key="7">
    <source>
        <dbReference type="Pfam" id="PF07244"/>
    </source>
</evidence>
<dbReference type="Gene3D" id="2.40.160.50">
    <property type="entry name" value="membrane protein fhac: a member of the omp85/tpsb transporter family"/>
    <property type="match status" value="1"/>
</dbReference>
<evidence type="ECO:0000256" key="4">
    <source>
        <dbReference type="ARBA" id="ARBA00023136"/>
    </source>
</evidence>
<evidence type="ECO:0000256" key="3">
    <source>
        <dbReference type="ARBA" id="ARBA00022729"/>
    </source>
</evidence>
<evidence type="ECO:0000256" key="5">
    <source>
        <dbReference type="ARBA" id="ARBA00023237"/>
    </source>
</evidence>
<feature type="domain" description="Bacterial surface antigen (D15)" evidence="6">
    <location>
        <begin position="362"/>
        <end position="706"/>
    </location>
</feature>
<sequence>MKFILLNIISAVLFLNVFAQSERQYELESISYIGNSYFSDAELNDVISLRESPGSVSQYLNNLIGLGEEAVYFDSLSLPEEELKLKSFYFNNGFFDAKISSTYFPDSTDYECYVVFEIREGRLSRINKITAFGLNDLSAYHKRMIKGMTSVDTTENYSYSKISGINSNITNYLRNNGYMLAEFDSTTIYIDTMKNKVEAKLYFTHGKKYSLSEIDVVKSGVGKDEVDTELIKEVADLNKGDVYSEYNIRLAQSRLYRTNLFNIAYVKNEIEDTVGNNVPINISTEIGNMYEIAPEIIMNNEDNRFNLGLSVGFSKKNFLGGARILTLNGSIASQNIFEFLKNISVYNTTVIGYADLRLILEQPFLFGENILTRSELYTTLQKRRDEYNTTANGLKFTFNFELPEFVYLTSFNTSWNFENLKVLYQQNYLENVFKSYLNNVENLTPEQKDSLAAAIADKIVKVTSSNNTLLAFNLGANKTDDFTFPTRGYKTNLLIGNANALPLLLSKITNEELKSPLYFRTQIDFSVFPSIYHSNKNAFGIKLRVGLIDVYKGLESSVPYNQRFTAGGSNSVRGWQSRELVPEFSFGEFDFTSISPVDLEAILLDQAAPGGLFLLEGSIETRNRLIGNIGTALFLDWGNSWANAKSFRFDQIAVSTGFGFRYYTDFIPFRLDFGIKLYDPISGVPVMRQRFWKDTLQIHFAIGEAF</sequence>
<keyword evidence="2" id="KW-0812">Transmembrane</keyword>
<evidence type="ECO:0000313" key="8">
    <source>
        <dbReference type="EMBL" id="VAX26113.1"/>
    </source>
</evidence>
<gene>
    <name evidence="8" type="ORF">MNBD_IGNAVI01-862</name>
</gene>
<keyword evidence="3" id="KW-0732">Signal</keyword>
<dbReference type="PANTHER" id="PTHR12815">
    <property type="entry name" value="SORTING AND ASSEMBLY MACHINERY SAMM50 PROTEIN FAMILY MEMBER"/>
    <property type="match status" value="1"/>
</dbReference>
<dbReference type="InterPro" id="IPR010827">
    <property type="entry name" value="BamA/TamA_POTRA"/>
</dbReference>
<proteinExistence type="predicted"/>
<reference evidence="8" key="1">
    <citation type="submission" date="2018-06" db="EMBL/GenBank/DDBJ databases">
        <authorList>
            <person name="Zhirakovskaya E."/>
        </authorList>
    </citation>
    <scope>NUCLEOTIDE SEQUENCE</scope>
</reference>
<protein>
    <recommendedName>
        <fullName evidence="9">Outer membrane protein assembly factor YaeT</fullName>
    </recommendedName>
</protein>
<feature type="domain" description="POTRA" evidence="7">
    <location>
        <begin position="25"/>
        <end position="121"/>
    </location>
</feature>
<evidence type="ECO:0000256" key="1">
    <source>
        <dbReference type="ARBA" id="ARBA00004370"/>
    </source>
</evidence>
<comment type="subcellular location">
    <subcellularLocation>
        <location evidence="1">Membrane</location>
    </subcellularLocation>
</comment>
<organism evidence="8">
    <name type="scientific">hydrothermal vent metagenome</name>
    <dbReference type="NCBI Taxonomy" id="652676"/>
    <lineage>
        <taxon>unclassified sequences</taxon>
        <taxon>metagenomes</taxon>
        <taxon>ecological metagenomes</taxon>
    </lineage>
</organism>
<evidence type="ECO:0000259" key="6">
    <source>
        <dbReference type="Pfam" id="PF01103"/>
    </source>
</evidence>
<keyword evidence="5" id="KW-0998">Cell outer membrane</keyword>
<evidence type="ECO:0008006" key="9">
    <source>
        <dbReference type="Google" id="ProtNLM"/>
    </source>
</evidence>
<dbReference type="Pfam" id="PF07244">
    <property type="entry name" value="POTRA"/>
    <property type="match status" value="1"/>
</dbReference>
<accession>A0A3B1CN26</accession>
<name>A0A3B1CN26_9ZZZZ</name>
<dbReference type="EMBL" id="UOGD01000323">
    <property type="protein sequence ID" value="VAX26113.1"/>
    <property type="molecule type" value="Genomic_DNA"/>
</dbReference>
<dbReference type="GO" id="GO:0019867">
    <property type="term" value="C:outer membrane"/>
    <property type="evidence" value="ECO:0007669"/>
    <property type="project" value="InterPro"/>
</dbReference>
<evidence type="ECO:0000256" key="2">
    <source>
        <dbReference type="ARBA" id="ARBA00022692"/>
    </source>
</evidence>